<dbReference type="Gene3D" id="1.10.150.240">
    <property type="entry name" value="Putative phosphatase, domain 2"/>
    <property type="match status" value="1"/>
</dbReference>
<dbReference type="EMBL" id="PYBJ01000032">
    <property type="protein sequence ID" value="PSM38077.1"/>
    <property type="molecule type" value="Genomic_DNA"/>
</dbReference>
<dbReference type="InterPro" id="IPR023214">
    <property type="entry name" value="HAD_sf"/>
</dbReference>
<dbReference type="AlphaFoldDB" id="A0A2P8PVS8"/>
<name>A0A2P8PVS8_9ACTN</name>
<dbReference type="SUPFAM" id="SSF56784">
    <property type="entry name" value="HAD-like"/>
    <property type="match status" value="1"/>
</dbReference>
<sequence length="259" mass="26848">MTTAFVFDIDGTLADTPSAIAALIGDVVRGLGADPSHADVLATVGKPLEASLAGLLGTCVHDTVTAEAAARYRRRFTTDVLSRGPELLLPGVTEGLERLRRSAGHPLGIATSKIYASAHALLDATGILNRFDTVVCHNMVERGKPHPDMALRALADLRAQASRSWYVGDTVTDMTMARAAGLRTVAVSYGVDTAEALKAAGADHVVADFPSVIDVLLRGTPLTARVTTPATAGASTHATTRVTTRALTGTSPEPTGALS</sequence>
<dbReference type="InterPro" id="IPR023198">
    <property type="entry name" value="PGP-like_dom2"/>
</dbReference>
<dbReference type="InterPro" id="IPR050155">
    <property type="entry name" value="HAD-like_hydrolase_sf"/>
</dbReference>
<evidence type="ECO:0008006" key="4">
    <source>
        <dbReference type="Google" id="ProtNLM"/>
    </source>
</evidence>
<dbReference type="OrthoDB" id="9793014at2"/>
<dbReference type="RefSeq" id="WP_107021658.1">
    <property type="nucleotide sequence ID" value="NZ_KZ679058.1"/>
</dbReference>
<dbReference type="InterPro" id="IPR041492">
    <property type="entry name" value="HAD_2"/>
</dbReference>
<reference evidence="2 3" key="1">
    <citation type="submission" date="2018-03" db="EMBL/GenBank/DDBJ databases">
        <title>Streptomyces dioscori sp. nov., a novel endophytic actinobacterium isolated from bulbil of Dioscorea bulbifera L.</title>
        <authorList>
            <person name="Zhikuan W."/>
        </authorList>
    </citation>
    <scope>NUCLEOTIDE SEQUENCE [LARGE SCALE GENOMIC DNA]</scope>
    <source>
        <strain evidence="2 3">A217</strain>
    </source>
</reference>
<dbReference type="SFLD" id="SFLDG01135">
    <property type="entry name" value="C1.5.6:_HAD__Beta-PGM__Phospha"/>
    <property type="match status" value="1"/>
</dbReference>
<evidence type="ECO:0000313" key="2">
    <source>
        <dbReference type="EMBL" id="PSM38077.1"/>
    </source>
</evidence>
<dbReference type="Proteomes" id="UP000240429">
    <property type="component" value="Unassembled WGS sequence"/>
</dbReference>
<dbReference type="InterPro" id="IPR036412">
    <property type="entry name" value="HAD-like_sf"/>
</dbReference>
<accession>A0A2P8PVS8</accession>
<dbReference type="PANTHER" id="PTHR43434">
    <property type="entry name" value="PHOSPHOGLYCOLATE PHOSPHATASE"/>
    <property type="match status" value="1"/>
</dbReference>
<evidence type="ECO:0000313" key="3">
    <source>
        <dbReference type="Proteomes" id="UP000240429"/>
    </source>
</evidence>
<dbReference type="Pfam" id="PF13419">
    <property type="entry name" value="HAD_2"/>
    <property type="match status" value="1"/>
</dbReference>
<dbReference type="GO" id="GO:0005829">
    <property type="term" value="C:cytosol"/>
    <property type="evidence" value="ECO:0007669"/>
    <property type="project" value="TreeGrafter"/>
</dbReference>
<dbReference type="PANTHER" id="PTHR43434:SF24">
    <property type="entry name" value="HYDROLASE-RELATED"/>
    <property type="match status" value="1"/>
</dbReference>
<dbReference type="SFLD" id="SFLDS00003">
    <property type="entry name" value="Haloacid_Dehalogenase"/>
    <property type="match status" value="1"/>
</dbReference>
<gene>
    <name evidence="2" type="ORF">C6Y14_39040</name>
</gene>
<dbReference type="NCBIfam" id="TIGR01549">
    <property type="entry name" value="HAD-SF-IA-v1"/>
    <property type="match status" value="1"/>
</dbReference>
<evidence type="ECO:0000256" key="1">
    <source>
        <dbReference type="SAM" id="MobiDB-lite"/>
    </source>
</evidence>
<comment type="caution">
    <text evidence="2">The sequence shown here is derived from an EMBL/GenBank/DDBJ whole genome shotgun (WGS) entry which is preliminary data.</text>
</comment>
<dbReference type="GO" id="GO:0008967">
    <property type="term" value="F:phosphoglycolate phosphatase activity"/>
    <property type="evidence" value="ECO:0007669"/>
    <property type="project" value="TreeGrafter"/>
</dbReference>
<dbReference type="GO" id="GO:0006281">
    <property type="term" value="P:DNA repair"/>
    <property type="evidence" value="ECO:0007669"/>
    <property type="project" value="TreeGrafter"/>
</dbReference>
<organism evidence="2 3">
    <name type="scientific">Streptomyces dioscori</name>
    <dbReference type="NCBI Taxonomy" id="2109333"/>
    <lineage>
        <taxon>Bacteria</taxon>
        <taxon>Bacillati</taxon>
        <taxon>Actinomycetota</taxon>
        <taxon>Actinomycetes</taxon>
        <taxon>Kitasatosporales</taxon>
        <taxon>Streptomycetaceae</taxon>
        <taxon>Streptomyces</taxon>
        <taxon>Streptomyces aurantiacus group</taxon>
    </lineage>
</organism>
<proteinExistence type="predicted"/>
<dbReference type="SFLD" id="SFLDG01129">
    <property type="entry name" value="C1.5:_HAD__Beta-PGM__Phosphata"/>
    <property type="match status" value="1"/>
</dbReference>
<dbReference type="InterPro" id="IPR006439">
    <property type="entry name" value="HAD-SF_hydro_IA"/>
</dbReference>
<keyword evidence="3" id="KW-1185">Reference proteome</keyword>
<feature type="region of interest" description="Disordered" evidence="1">
    <location>
        <begin position="229"/>
        <end position="259"/>
    </location>
</feature>
<protein>
    <recommendedName>
        <fullName evidence="4">HAD family hydrolase</fullName>
    </recommendedName>
</protein>
<feature type="compositionally biased region" description="Low complexity" evidence="1">
    <location>
        <begin position="233"/>
        <end position="251"/>
    </location>
</feature>
<dbReference type="NCBIfam" id="TIGR01509">
    <property type="entry name" value="HAD-SF-IA-v3"/>
    <property type="match status" value="1"/>
</dbReference>
<dbReference type="Gene3D" id="3.40.50.1000">
    <property type="entry name" value="HAD superfamily/HAD-like"/>
    <property type="match status" value="1"/>
</dbReference>